<proteinExistence type="predicted"/>
<dbReference type="SUPFAM" id="SSF52058">
    <property type="entry name" value="L domain-like"/>
    <property type="match status" value="1"/>
</dbReference>
<dbReference type="OrthoDB" id="3006100at2759"/>
<protein>
    <submittedName>
        <fullName evidence="2">Uncharacterized protein</fullName>
    </submittedName>
</protein>
<feature type="compositionally biased region" description="Low complexity" evidence="1">
    <location>
        <begin position="581"/>
        <end position="593"/>
    </location>
</feature>
<evidence type="ECO:0000256" key="1">
    <source>
        <dbReference type="SAM" id="MobiDB-lite"/>
    </source>
</evidence>
<accession>A0A067NLU0</accession>
<feature type="region of interest" description="Disordered" evidence="1">
    <location>
        <begin position="566"/>
        <end position="631"/>
    </location>
</feature>
<feature type="region of interest" description="Disordered" evidence="1">
    <location>
        <begin position="448"/>
        <end position="479"/>
    </location>
</feature>
<dbReference type="InParanoid" id="A0A067NLU0"/>
<dbReference type="HOGENOM" id="CLU_415107_0_0_1"/>
<sequence length="661" mass="71521">MDVNANAPITRIPPELLGEIFGHCTAFCPDAPVVLSAVCTSFRDVVQRTPPVWTRLRISVRQSPNERARNDAREKEASKAALWFAMARNCPLSLYVVLNGVEAEPQLATADDHNAYFSRIPCINVIQANTPQIQALSIRTSSEDVAHKFLHFLYPPSLHCSSLRRLNINVFPDAPLTPSLSRPHVAAPPPHILPLPALSNLRSLKLTNHSFPSPVSFSTLESLTIVRPLRATPISASDILRCLHANPSLVDIHIDCRISEPDDITTSPIHKTATTASDDDATEDRAVTALPRISSLPLVTHLSLRGNHLPLILNALVLPSLTALTLDDLDGKNPAHHLGATLRGLLIRSALATSHGRINITSLSLTNACMFTHVVDHHAHGDHGDRGWDADGDEIPVWQWCFSRMESLEVLSAGNTDGDEHVGLLHLLADASSHMPSLEEDIAARTGAAEGEAPDRSLSNASGNAHSPTHPLNTTSTPTARHFICPNLKTLKLSSPYPYPPIPSSSIQNLKSARPSVQIELLTPNSPAHGVNGVTSININPNSLSYQPNALASRLFPDRFLPLLPLADPTSASDPSGGGKPTQSQSPSQRSPSDLAFTGGMGFGSTFDRRRKMVRSQTDKGRETHPANTFKARRIGLSSPNNRTCTEPVVMSLLPGDENLW</sequence>
<name>A0A067NLU0_PLEO1</name>
<dbReference type="VEuPathDB" id="FungiDB:PLEOSDRAFT_176846"/>
<reference evidence="3" key="1">
    <citation type="journal article" date="2014" name="Proc. Natl. Acad. Sci. U.S.A.">
        <title>Extensive sampling of basidiomycete genomes demonstrates inadequacy of the white-rot/brown-rot paradigm for wood decay fungi.</title>
        <authorList>
            <person name="Riley R."/>
            <person name="Salamov A.A."/>
            <person name="Brown D.W."/>
            <person name="Nagy L.G."/>
            <person name="Floudas D."/>
            <person name="Held B.W."/>
            <person name="Levasseur A."/>
            <person name="Lombard V."/>
            <person name="Morin E."/>
            <person name="Otillar R."/>
            <person name="Lindquist E.A."/>
            <person name="Sun H."/>
            <person name="LaButti K.M."/>
            <person name="Schmutz J."/>
            <person name="Jabbour D."/>
            <person name="Luo H."/>
            <person name="Baker S.E."/>
            <person name="Pisabarro A.G."/>
            <person name="Walton J.D."/>
            <person name="Blanchette R.A."/>
            <person name="Henrissat B."/>
            <person name="Martin F."/>
            <person name="Cullen D."/>
            <person name="Hibbett D.S."/>
            <person name="Grigoriev I.V."/>
        </authorList>
    </citation>
    <scope>NUCLEOTIDE SEQUENCE [LARGE SCALE GENOMIC DNA]</scope>
    <source>
        <strain evidence="3">PC15</strain>
    </source>
</reference>
<dbReference type="AlphaFoldDB" id="A0A067NLU0"/>
<evidence type="ECO:0000313" key="3">
    <source>
        <dbReference type="Proteomes" id="UP000027073"/>
    </source>
</evidence>
<dbReference type="Proteomes" id="UP000027073">
    <property type="component" value="Unassembled WGS sequence"/>
</dbReference>
<organism evidence="2 3">
    <name type="scientific">Pleurotus ostreatus (strain PC15)</name>
    <name type="common">Oyster mushroom</name>
    <dbReference type="NCBI Taxonomy" id="1137138"/>
    <lineage>
        <taxon>Eukaryota</taxon>
        <taxon>Fungi</taxon>
        <taxon>Dikarya</taxon>
        <taxon>Basidiomycota</taxon>
        <taxon>Agaricomycotina</taxon>
        <taxon>Agaricomycetes</taxon>
        <taxon>Agaricomycetidae</taxon>
        <taxon>Agaricales</taxon>
        <taxon>Pleurotineae</taxon>
        <taxon>Pleurotaceae</taxon>
        <taxon>Pleurotus</taxon>
    </lineage>
</organism>
<evidence type="ECO:0000313" key="2">
    <source>
        <dbReference type="EMBL" id="KDQ25077.1"/>
    </source>
</evidence>
<dbReference type="EMBL" id="KL198011">
    <property type="protein sequence ID" value="KDQ25077.1"/>
    <property type="molecule type" value="Genomic_DNA"/>
</dbReference>
<feature type="compositionally biased region" description="Polar residues" evidence="1">
    <location>
        <begin position="457"/>
        <end position="479"/>
    </location>
</feature>
<gene>
    <name evidence="2" type="ORF">PLEOSDRAFT_176846</name>
</gene>